<proteinExistence type="predicted"/>
<protein>
    <submittedName>
        <fullName evidence="2">Nuclear transport factor 2 family protein</fullName>
    </submittedName>
</protein>
<gene>
    <name evidence="2" type="ORF">FU658_00905</name>
</gene>
<dbReference type="AlphaFoldDB" id="A0A5C8L0M3"/>
<dbReference type="OrthoDB" id="6196903at2"/>
<dbReference type="InterPro" id="IPR037401">
    <property type="entry name" value="SnoaL-like"/>
</dbReference>
<dbReference type="InterPro" id="IPR032710">
    <property type="entry name" value="NTF2-like_dom_sf"/>
</dbReference>
<evidence type="ECO:0000313" key="3">
    <source>
        <dbReference type="Proteomes" id="UP000321248"/>
    </source>
</evidence>
<dbReference type="Gene3D" id="3.10.450.50">
    <property type="match status" value="1"/>
</dbReference>
<organism evidence="2 3">
    <name type="scientific">Alkalisalibacterium limincola</name>
    <dbReference type="NCBI Taxonomy" id="2699169"/>
    <lineage>
        <taxon>Bacteria</taxon>
        <taxon>Pseudomonadati</taxon>
        <taxon>Pseudomonadota</taxon>
        <taxon>Gammaproteobacteria</taxon>
        <taxon>Lysobacterales</taxon>
        <taxon>Lysobacteraceae</taxon>
        <taxon>Alkalisalibacterium</taxon>
    </lineage>
</organism>
<reference evidence="2 3" key="1">
    <citation type="submission" date="2019-08" db="EMBL/GenBank/DDBJ databases">
        <authorList>
            <person name="Karlyshev A.V."/>
        </authorList>
    </citation>
    <scope>NUCLEOTIDE SEQUENCE [LARGE SCALE GENOMIC DNA]</scope>
    <source>
        <strain evidence="2 3">Alg18-2.2</strain>
    </source>
</reference>
<dbReference type="Pfam" id="PF13474">
    <property type="entry name" value="SnoaL_3"/>
    <property type="match status" value="1"/>
</dbReference>
<feature type="domain" description="SnoaL-like" evidence="1">
    <location>
        <begin position="84"/>
        <end position="197"/>
    </location>
</feature>
<evidence type="ECO:0000259" key="1">
    <source>
        <dbReference type="Pfam" id="PF13474"/>
    </source>
</evidence>
<comment type="caution">
    <text evidence="2">The sequence shown here is derived from an EMBL/GenBank/DDBJ whole genome shotgun (WGS) entry which is preliminary data.</text>
</comment>
<dbReference type="EMBL" id="VRTS01000001">
    <property type="protein sequence ID" value="TXK65713.1"/>
    <property type="molecule type" value="Genomic_DNA"/>
</dbReference>
<evidence type="ECO:0000313" key="2">
    <source>
        <dbReference type="EMBL" id="TXK65713.1"/>
    </source>
</evidence>
<sequence>MVVAKAWTTSTTTTITNTATRTTHMHTEIASSTPLSGIAVATFVFAALLLPPVHAQSGHDHHAHHQATEEAVVDVPMQAREAVATVDRFFAALGRGDIEAAGSELASDVSVFENGRVERSAAEYLAGHAAHDAAFIQEAHHQPKHRIARISGDLVWVASESEFHANRDEGMLTVFSNETMVLRRSGARWEIVHIHWSSRQQID</sequence>
<dbReference type="Proteomes" id="UP000321248">
    <property type="component" value="Unassembled WGS sequence"/>
</dbReference>
<keyword evidence="3" id="KW-1185">Reference proteome</keyword>
<dbReference type="SUPFAM" id="SSF54427">
    <property type="entry name" value="NTF2-like"/>
    <property type="match status" value="1"/>
</dbReference>
<name>A0A5C8L0M3_9GAMM</name>
<accession>A0A5C8L0M3</accession>